<dbReference type="Gene3D" id="2.40.100.10">
    <property type="entry name" value="Cyclophilin-like"/>
    <property type="match status" value="1"/>
</dbReference>
<protein>
    <submittedName>
        <fullName evidence="3">DUF871 family protein</fullName>
    </submittedName>
</protein>
<feature type="domain" description="6-phospho-N-acetylmuramidase C-terminal" evidence="1">
    <location>
        <begin position="255"/>
        <end position="352"/>
    </location>
</feature>
<accession>A0A9D2G3G5</accession>
<name>A0A9D2G3G5_9LACT</name>
<dbReference type="SUPFAM" id="SSF50891">
    <property type="entry name" value="Cyclophilin-like"/>
    <property type="match status" value="1"/>
</dbReference>
<dbReference type="InterPro" id="IPR043894">
    <property type="entry name" value="MupG_C"/>
</dbReference>
<dbReference type="SUPFAM" id="SSF51445">
    <property type="entry name" value="(Trans)glycosidases"/>
    <property type="match status" value="1"/>
</dbReference>
<evidence type="ECO:0000259" key="1">
    <source>
        <dbReference type="Pfam" id="PF05913"/>
    </source>
</evidence>
<dbReference type="EMBL" id="DXAZ01000122">
    <property type="protein sequence ID" value="HIZ71591.1"/>
    <property type="molecule type" value="Genomic_DNA"/>
</dbReference>
<evidence type="ECO:0000259" key="2">
    <source>
        <dbReference type="Pfam" id="PF19200"/>
    </source>
</evidence>
<dbReference type="Proteomes" id="UP000824106">
    <property type="component" value="Unassembled WGS sequence"/>
</dbReference>
<dbReference type="PANTHER" id="PTHR38435:SF2">
    <property type="entry name" value="DUF871 DOMAIN-CONTAINING PROTEIN"/>
    <property type="match status" value="1"/>
</dbReference>
<sequence length="353" mass="40526">MSMLGASLYLAEGTEKNLAFIDRMHDAGVQTIFTSMHIPEEDPSDTLDSLKQITKKMNENGMELMIDVSSDTFNIYNIKKEEAKEFFADLGVSSLRMDYGFSYSEMKELSENFKVVLNASTINDETSQELEAVGFDLSEITVCHNFYPRENTGLGREFLYERNAYLHDKGYQIQAFIVGDKEKRGPIYAGLPTLEEHRHADPLYAYLDLTKNFFVDEVLVGDIEMSENSLKRLEDWMKDDIISLPMKEWNEELPKNFYEVHVNRPDVAEDVVRSSQSRIVLKDEVIKPLLAAIERPVGTITIDNERYGRYAGEIQITKRDLPADERINILGRIKKDAVPLLSFIQARTKFTFL</sequence>
<dbReference type="Pfam" id="PF19200">
    <property type="entry name" value="MupG_N"/>
    <property type="match status" value="1"/>
</dbReference>
<dbReference type="Pfam" id="PF05913">
    <property type="entry name" value="MupG_C"/>
    <property type="match status" value="1"/>
</dbReference>
<dbReference type="Gene3D" id="3.20.20.70">
    <property type="entry name" value="Aldolase class I"/>
    <property type="match status" value="1"/>
</dbReference>
<evidence type="ECO:0000313" key="3">
    <source>
        <dbReference type="EMBL" id="HIZ71591.1"/>
    </source>
</evidence>
<feature type="domain" description="6-phospho-N-acetylmuramidase N-terminal" evidence="2">
    <location>
        <begin position="4"/>
        <end position="234"/>
    </location>
</feature>
<dbReference type="InterPro" id="IPR043797">
    <property type="entry name" value="MupG_N"/>
</dbReference>
<comment type="caution">
    <text evidence="3">The sequence shown here is derived from an EMBL/GenBank/DDBJ whole genome shotgun (WGS) entry which is preliminary data.</text>
</comment>
<dbReference type="InterPro" id="IPR008589">
    <property type="entry name" value="MupG"/>
</dbReference>
<dbReference type="InterPro" id="IPR029000">
    <property type="entry name" value="Cyclophilin-like_dom_sf"/>
</dbReference>
<proteinExistence type="predicted"/>
<dbReference type="AlphaFoldDB" id="A0A9D2G3G5"/>
<dbReference type="InterPro" id="IPR017853">
    <property type="entry name" value="GH"/>
</dbReference>
<gene>
    <name evidence="3" type="ORF">H9808_07515</name>
</gene>
<reference evidence="3" key="2">
    <citation type="submission" date="2021-04" db="EMBL/GenBank/DDBJ databases">
        <authorList>
            <person name="Gilroy R."/>
        </authorList>
    </citation>
    <scope>NUCLEOTIDE SEQUENCE</scope>
    <source>
        <strain evidence="3">CHK169-4300</strain>
    </source>
</reference>
<organism evidence="3 4">
    <name type="scientific">Candidatus Atopostipes pullistercoris</name>
    <dbReference type="NCBI Taxonomy" id="2838467"/>
    <lineage>
        <taxon>Bacteria</taxon>
        <taxon>Bacillati</taxon>
        <taxon>Bacillota</taxon>
        <taxon>Bacilli</taxon>
        <taxon>Lactobacillales</taxon>
        <taxon>Carnobacteriaceae</taxon>
        <taxon>Atopostipes</taxon>
    </lineage>
</organism>
<reference evidence="3" key="1">
    <citation type="journal article" date="2021" name="PeerJ">
        <title>Extensive microbial diversity within the chicken gut microbiome revealed by metagenomics and culture.</title>
        <authorList>
            <person name="Gilroy R."/>
            <person name="Ravi A."/>
            <person name="Getino M."/>
            <person name="Pursley I."/>
            <person name="Horton D.L."/>
            <person name="Alikhan N.F."/>
            <person name="Baker D."/>
            <person name="Gharbi K."/>
            <person name="Hall N."/>
            <person name="Watson M."/>
            <person name="Adriaenssens E.M."/>
            <person name="Foster-Nyarko E."/>
            <person name="Jarju S."/>
            <person name="Secka A."/>
            <person name="Antonio M."/>
            <person name="Oren A."/>
            <person name="Chaudhuri R.R."/>
            <person name="La Ragione R."/>
            <person name="Hildebrand F."/>
            <person name="Pallen M.J."/>
        </authorList>
    </citation>
    <scope>NUCLEOTIDE SEQUENCE</scope>
    <source>
        <strain evidence="3">CHK169-4300</strain>
    </source>
</reference>
<dbReference type="InterPro" id="IPR013785">
    <property type="entry name" value="Aldolase_TIM"/>
</dbReference>
<evidence type="ECO:0000313" key="4">
    <source>
        <dbReference type="Proteomes" id="UP000824106"/>
    </source>
</evidence>
<dbReference type="PANTHER" id="PTHR38435">
    <property type="match status" value="1"/>
</dbReference>